<evidence type="ECO:0000313" key="5">
    <source>
        <dbReference type="Proteomes" id="UP000007435"/>
    </source>
</evidence>
<dbReference type="PANTHER" id="PTHR10509:SF14">
    <property type="entry name" value="CAFFEOYL-COA O-METHYLTRANSFERASE 3-RELATED"/>
    <property type="match status" value="1"/>
</dbReference>
<keyword evidence="3" id="KW-0949">S-adenosyl-L-methionine</keyword>
<dbReference type="EMBL" id="CP002305">
    <property type="protein sequence ID" value="ADQ17294.1"/>
    <property type="molecule type" value="Genomic_DNA"/>
</dbReference>
<dbReference type="Pfam" id="PF01596">
    <property type="entry name" value="Methyltransf_3"/>
    <property type="match status" value="1"/>
</dbReference>
<dbReference type="CDD" id="cd02440">
    <property type="entry name" value="AdoMet_MTases"/>
    <property type="match status" value="1"/>
</dbReference>
<dbReference type="Proteomes" id="UP000007435">
    <property type="component" value="Chromosome"/>
</dbReference>
<name>E4RY83_LEAB4</name>
<dbReference type="Gene3D" id="3.40.50.150">
    <property type="entry name" value="Vaccinia Virus protein VP39"/>
    <property type="match status" value="1"/>
</dbReference>
<evidence type="ECO:0000313" key="4">
    <source>
        <dbReference type="EMBL" id="ADQ17294.1"/>
    </source>
</evidence>
<keyword evidence="2" id="KW-0808">Transferase</keyword>
<dbReference type="PROSITE" id="PS51682">
    <property type="entry name" value="SAM_OMT_I"/>
    <property type="match status" value="1"/>
</dbReference>
<evidence type="ECO:0000256" key="3">
    <source>
        <dbReference type="ARBA" id="ARBA00022691"/>
    </source>
</evidence>
<dbReference type="InterPro" id="IPR029063">
    <property type="entry name" value="SAM-dependent_MTases_sf"/>
</dbReference>
<sequence>MNVENYCQEHSSAEPEILAQINRDTHAHMLKPRMLSGHYQGRLLSLLSKMLQPKNILEIGTFTGYSALCLAEGLTEGGKLYTIEAEEEFEDRIRKNIEAAGKTDQIELIIGQALDVIPQLPITFDMVFIDADKLNYIKYYQEVIDKVRIGGVILTDNVLWSGKVIDESKKDATTELLREFNAYVSRDPRTEKVLLPVRDGLFLTLKIK</sequence>
<dbReference type="GO" id="GO:0032259">
    <property type="term" value="P:methylation"/>
    <property type="evidence" value="ECO:0007669"/>
    <property type="project" value="UniProtKB-KW"/>
</dbReference>
<dbReference type="GO" id="GO:0008757">
    <property type="term" value="F:S-adenosylmethionine-dependent methyltransferase activity"/>
    <property type="evidence" value="ECO:0007669"/>
    <property type="project" value="TreeGrafter"/>
</dbReference>
<dbReference type="OrthoDB" id="9799672at2"/>
<keyword evidence="1" id="KW-0489">Methyltransferase</keyword>
<dbReference type="GO" id="GO:0008171">
    <property type="term" value="F:O-methyltransferase activity"/>
    <property type="evidence" value="ECO:0007669"/>
    <property type="project" value="InterPro"/>
</dbReference>
<evidence type="ECO:0000256" key="1">
    <source>
        <dbReference type="ARBA" id="ARBA00022603"/>
    </source>
</evidence>
<dbReference type="AlphaFoldDB" id="E4RY83"/>
<gene>
    <name evidence="4" type="ordered locus">Lbys_1586</name>
</gene>
<dbReference type="PANTHER" id="PTHR10509">
    <property type="entry name" value="O-METHYLTRANSFERASE-RELATED"/>
    <property type="match status" value="1"/>
</dbReference>
<dbReference type="InterPro" id="IPR002935">
    <property type="entry name" value="SAM_O-MeTrfase"/>
</dbReference>
<reference evidence="4 5" key="2">
    <citation type="journal article" date="2011" name="Stand. Genomic Sci.">
        <title>Complete genome sequence of Leadbetterella byssophila type strain (4M15).</title>
        <authorList>
            <person name="Abt B."/>
            <person name="Teshima H."/>
            <person name="Lucas S."/>
            <person name="Lapidus A."/>
            <person name="Del Rio T.G."/>
            <person name="Nolan M."/>
            <person name="Tice H."/>
            <person name="Cheng J.F."/>
            <person name="Pitluck S."/>
            <person name="Liolios K."/>
            <person name="Pagani I."/>
            <person name="Ivanova N."/>
            <person name="Mavromatis K."/>
            <person name="Pati A."/>
            <person name="Tapia R."/>
            <person name="Han C."/>
            <person name="Goodwin L."/>
            <person name="Chen A."/>
            <person name="Palaniappan K."/>
            <person name="Land M."/>
            <person name="Hauser L."/>
            <person name="Chang Y.J."/>
            <person name="Jeffries C.D."/>
            <person name="Rohde M."/>
            <person name="Goker M."/>
            <person name="Tindall B.J."/>
            <person name="Detter J.C."/>
            <person name="Woyke T."/>
            <person name="Bristow J."/>
            <person name="Eisen J.A."/>
            <person name="Markowitz V."/>
            <person name="Hugenholtz P."/>
            <person name="Klenk H.P."/>
            <person name="Kyrpides N.C."/>
        </authorList>
    </citation>
    <scope>NUCLEOTIDE SEQUENCE [LARGE SCALE GENOMIC DNA]</scope>
    <source>
        <strain evidence="5">DSM 17132 / JCM 16389 / KACC 11308 / NBRC 106382 / 4M15</strain>
    </source>
</reference>
<dbReference type="HOGENOM" id="CLU_067676_4_0_10"/>
<proteinExistence type="predicted"/>
<accession>E4RY83</accession>
<protein>
    <submittedName>
        <fullName evidence="4">O-methyltransferase family 3</fullName>
    </submittedName>
</protein>
<organism evidence="4 5">
    <name type="scientific">Leadbetterella byssophila (strain DSM 17132 / JCM 16389 / KACC 11308 / NBRC 106382 / 4M15)</name>
    <dbReference type="NCBI Taxonomy" id="649349"/>
    <lineage>
        <taxon>Bacteria</taxon>
        <taxon>Pseudomonadati</taxon>
        <taxon>Bacteroidota</taxon>
        <taxon>Cytophagia</taxon>
        <taxon>Cytophagales</taxon>
        <taxon>Leadbetterellaceae</taxon>
        <taxon>Leadbetterella</taxon>
    </lineage>
</organism>
<dbReference type="KEGG" id="lby:Lbys_1586"/>
<dbReference type="InterPro" id="IPR050362">
    <property type="entry name" value="Cation-dep_OMT"/>
</dbReference>
<dbReference type="SUPFAM" id="SSF53335">
    <property type="entry name" value="S-adenosyl-L-methionine-dependent methyltransferases"/>
    <property type="match status" value="1"/>
</dbReference>
<keyword evidence="5" id="KW-1185">Reference proteome</keyword>
<dbReference type="eggNOG" id="COG4122">
    <property type="taxonomic scope" value="Bacteria"/>
</dbReference>
<evidence type="ECO:0000256" key="2">
    <source>
        <dbReference type="ARBA" id="ARBA00022679"/>
    </source>
</evidence>
<reference key="1">
    <citation type="submission" date="2010-11" db="EMBL/GenBank/DDBJ databases">
        <title>The complete genome of Leadbetterella byssophila DSM 17132.</title>
        <authorList>
            <consortium name="US DOE Joint Genome Institute (JGI-PGF)"/>
            <person name="Lucas S."/>
            <person name="Copeland A."/>
            <person name="Lapidus A."/>
            <person name="Glavina del Rio T."/>
            <person name="Dalin E."/>
            <person name="Tice H."/>
            <person name="Bruce D."/>
            <person name="Goodwin L."/>
            <person name="Pitluck S."/>
            <person name="Kyrpides N."/>
            <person name="Mavromatis K."/>
            <person name="Ivanova N."/>
            <person name="Teshima H."/>
            <person name="Brettin T."/>
            <person name="Detter J.C."/>
            <person name="Han C."/>
            <person name="Tapia R."/>
            <person name="Land M."/>
            <person name="Hauser L."/>
            <person name="Markowitz V."/>
            <person name="Cheng J.-F."/>
            <person name="Hugenholtz P."/>
            <person name="Woyke T."/>
            <person name="Wu D."/>
            <person name="Tindall B."/>
            <person name="Pomrenke H.G."/>
            <person name="Brambilla E."/>
            <person name="Klenk H.-P."/>
            <person name="Eisen J.A."/>
        </authorList>
    </citation>
    <scope>NUCLEOTIDE SEQUENCE [LARGE SCALE GENOMIC DNA]</scope>
    <source>
        <strain>DSM 17132</strain>
    </source>
</reference>
<dbReference type="RefSeq" id="WP_013408343.1">
    <property type="nucleotide sequence ID" value="NC_014655.1"/>
</dbReference>
<dbReference type="STRING" id="649349.Lbys_1586"/>